<protein>
    <recommendedName>
        <fullName evidence="1">Rab-GAP TBC domain-containing protein</fullName>
    </recommendedName>
</protein>
<reference evidence="2 3" key="1">
    <citation type="journal article" date="2014" name="Agronomy (Basel)">
        <title>A Draft Genome Sequence for Ensete ventricosum, the Drought-Tolerant Tree Against Hunger.</title>
        <authorList>
            <person name="Harrison J."/>
            <person name="Moore K.A."/>
            <person name="Paszkiewicz K."/>
            <person name="Jones T."/>
            <person name="Grant M."/>
            <person name="Ambacheew D."/>
            <person name="Muzemil S."/>
            <person name="Studholme D.J."/>
        </authorList>
    </citation>
    <scope>NUCLEOTIDE SEQUENCE [LARGE SCALE GENOMIC DNA]</scope>
</reference>
<feature type="domain" description="Rab-GAP TBC" evidence="1">
    <location>
        <begin position="47"/>
        <end position="81"/>
    </location>
</feature>
<gene>
    <name evidence="2" type="ORF">B296_00012232</name>
</gene>
<proteinExistence type="predicted"/>
<name>A0A427AVU6_ENSVE</name>
<dbReference type="AlphaFoldDB" id="A0A427AVU6"/>
<evidence type="ECO:0000313" key="2">
    <source>
        <dbReference type="EMBL" id="RRT80368.1"/>
    </source>
</evidence>
<sequence>MMMWKDSGVPADSFYEARSECAEGPKSKFKIKVSFGPSYPLGCNLKGVHPSIRGEVWEFLLGCFDPKSTFDEREQQRQHRR</sequence>
<dbReference type="SUPFAM" id="SSF47923">
    <property type="entry name" value="Ypt/Rab-GAP domain of gyp1p"/>
    <property type="match status" value="1"/>
</dbReference>
<dbReference type="InterPro" id="IPR035969">
    <property type="entry name" value="Rab-GAP_TBC_sf"/>
</dbReference>
<dbReference type="PROSITE" id="PS50086">
    <property type="entry name" value="TBC_RABGAP"/>
    <property type="match status" value="1"/>
</dbReference>
<accession>A0A427AVU6</accession>
<evidence type="ECO:0000259" key="1">
    <source>
        <dbReference type="PROSITE" id="PS50086"/>
    </source>
</evidence>
<organism evidence="2 3">
    <name type="scientific">Ensete ventricosum</name>
    <name type="common">Abyssinian banana</name>
    <name type="synonym">Musa ensete</name>
    <dbReference type="NCBI Taxonomy" id="4639"/>
    <lineage>
        <taxon>Eukaryota</taxon>
        <taxon>Viridiplantae</taxon>
        <taxon>Streptophyta</taxon>
        <taxon>Embryophyta</taxon>
        <taxon>Tracheophyta</taxon>
        <taxon>Spermatophyta</taxon>
        <taxon>Magnoliopsida</taxon>
        <taxon>Liliopsida</taxon>
        <taxon>Zingiberales</taxon>
        <taxon>Musaceae</taxon>
        <taxon>Ensete</taxon>
    </lineage>
</organism>
<dbReference type="InterPro" id="IPR000195">
    <property type="entry name" value="Rab-GAP-TBC_dom"/>
</dbReference>
<dbReference type="Proteomes" id="UP000287651">
    <property type="component" value="Unassembled WGS sequence"/>
</dbReference>
<comment type="caution">
    <text evidence="2">The sequence shown here is derived from an EMBL/GenBank/DDBJ whole genome shotgun (WGS) entry which is preliminary data.</text>
</comment>
<evidence type="ECO:0000313" key="3">
    <source>
        <dbReference type="Proteomes" id="UP000287651"/>
    </source>
</evidence>
<dbReference type="EMBL" id="AMZH03001160">
    <property type="protein sequence ID" value="RRT80368.1"/>
    <property type="molecule type" value="Genomic_DNA"/>
</dbReference>